<dbReference type="InterPro" id="IPR013149">
    <property type="entry name" value="ADH-like_C"/>
</dbReference>
<dbReference type="Proteomes" id="UP000794436">
    <property type="component" value="Unassembled WGS sequence"/>
</dbReference>
<dbReference type="Gene3D" id="3.40.50.720">
    <property type="entry name" value="NAD(P)-binding Rossmann-like Domain"/>
    <property type="match status" value="1"/>
</dbReference>
<dbReference type="GO" id="GO:0016491">
    <property type="term" value="F:oxidoreductase activity"/>
    <property type="evidence" value="ECO:0007669"/>
    <property type="project" value="UniProtKB-KW"/>
</dbReference>
<evidence type="ECO:0000259" key="2">
    <source>
        <dbReference type="SMART" id="SM00829"/>
    </source>
</evidence>
<dbReference type="SMART" id="SM00829">
    <property type="entry name" value="PKS_ER"/>
    <property type="match status" value="1"/>
</dbReference>
<dbReference type="InterPro" id="IPR051397">
    <property type="entry name" value="Zn-ADH-like_protein"/>
</dbReference>
<dbReference type="OrthoDB" id="9992527at2759"/>
<dbReference type="Gene3D" id="3.90.180.10">
    <property type="entry name" value="Medium-chain alcohol dehydrogenases, catalytic domain"/>
    <property type="match status" value="1"/>
</dbReference>
<dbReference type="Pfam" id="PF08240">
    <property type="entry name" value="ADH_N"/>
    <property type="match status" value="1"/>
</dbReference>
<keyword evidence="1" id="KW-0560">Oxidoreductase</keyword>
<dbReference type="InterPro" id="IPR020843">
    <property type="entry name" value="ER"/>
</dbReference>
<dbReference type="FunFam" id="3.40.50.720:FF:000121">
    <property type="entry name" value="Prostaglandin reductase 2"/>
    <property type="match status" value="1"/>
</dbReference>
<feature type="domain" description="Enoyl reductase (ER)" evidence="2">
    <location>
        <begin position="11"/>
        <end position="331"/>
    </location>
</feature>
<dbReference type="GO" id="GO:0008270">
    <property type="term" value="F:zinc ion binding"/>
    <property type="evidence" value="ECO:0007669"/>
    <property type="project" value="InterPro"/>
</dbReference>
<dbReference type="EMBL" id="SPLM01000109">
    <property type="protein sequence ID" value="TMW59307.1"/>
    <property type="molecule type" value="Genomic_DNA"/>
</dbReference>
<dbReference type="AlphaFoldDB" id="A0A8K1CBE8"/>
<dbReference type="InterPro" id="IPR013154">
    <property type="entry name" value="ADH-like_N"/>
</dbReference>
<reference evidence="3" key="1">
    <citation type="submission" date="2019-03" db="EMBL/GenBank/DDBJ databases">
        <title>Long read genome sequence of the mycoparasitic Pythium oligandrum ATCC 38472 isolated from sugarbeet rhizosphere.</title>
        <authorList>
            <person name="Gaulin E."/>
        </authorList>
    </citation>
    <scope>NUCLEOTIDE SEQUENCE</scope>
    <source>
        <strain evidence="3">ATCC 38472_TT</strain>
    </source>
</reference>
<dbReference type="GO" id="GO:0005739">
    <property type="term" value="C:mitochondrion"/>
    <property type="evidence" value="ECO:0007669"/>
    <property type="project" value="TreeGrafter"/>
</dbReference>
<evidence type="ECO:0000313" key="4">
    <source>
        <dbReference type="Proteomes" id="UP000794436"/>
    </source>
</evidence>
<keyword evidence="4" id="KW-1185">Reference proteome</keyword>
<evidence type="ECO:0000256" key="1">
    <source>
        <dbReference type="ARBA" id="ARBA00023002"/>
    </source>
</evidence>
<dbReference type="PROSITE" id="PS01162">
    <property type="entry name" value="QOR_ZETA_CRYSTAL"/>
    <property type="match status" value="1"/>
</dbReference>
<dbReference type="InterPro" id="IPR011032">
    <property type="entry name" value="GroES-like_sf"/>
</dbReference>
<dbReference type="SUPFAM" id="SSF50129">
    <property type="entry name" value="GroES-like"/>
    <property type="match status" value="1"/>
</dbReference>
<organism evidence="3 4">
    <name type="scientific">Pythium oligandrum</name>
    <name type="common">Mycoparasitic fungus</name>
    <dbReference type="NCBI Taxonomy" id="41045"/>
    <lineage>
        <taxon>Eukaryota</taxon>
        <taxon>Sar</taxon>
        <taxon>Stramenopiles</taxon>
        <taxon>Oomycota</taxon>
        <taxon>Peronosporomycetes</taxon>
        <taxon>Pythiales</taxon>
        <taxon>Pythiaceae</taxon>
        <taxon>Pythium</taxon>
    </lineage>
</organism>
<dbReference type="PANTHER" id="PTHR43677">
    <property type="entry name" value="SHORT-CHAIN DEHYDROGENASE/REDUCTASE"/>
    <property type="match status" value="1"/>
</dbReference>
<sequence>MPSYRAISVRELSSDFRAATEIVHVPELPVAGAGDVVVKNHYVGVNASDINITKGAYGVTNVPFVAGLEAVGVVTEVGEGVSDVKVGDAVAYYHIGAFAEYVQLPATKVLKVPEPVPAMLPITVCGISVSIALEQAGEMKSGETVLITSAAGGSGQMAVQLAKLAGNHVIGTCSSDEKVEHLKKLGCDRVINYKKEKVDEVLKNEYPKGVNLVLESVGGEMLQAAVENVAPLGRVVVFGVTSEYQDGQNNASVFSVSALTRVLLGRSASLRGANLGTFTSLMSEHIARLLTLVQEGKLEPGVDPTPYQGLEQIPDAIDRMYARQNVGKLIVKLV</sequence>
<dbReference type="InterPro" id="IPR036291">
    <property type="entry name" value="NAD(P)-bd_dom_sf"/>
</dbReference>
<dbReference type="PANTHER" id="PTHR43677:SF3">
    <property type="entry name" value="PROSTAGLANDIN REDUCTASE 3"/>
    <property type="match status" value="1"/>
</dbReference>
<accession>A0A8K1CBE8</accession>
<dbReference type="SUPFAM" id="SSF51735">
    <property type="entry name" value="NAD(P)-binding Rossmann-fold domains"/>
    <property type="match status" value="1"/>
</dbReference>
<name>A0A8K1CBE8_PYTOL</name>
<evidence type="ECO:0000313" key="3">
    <source>
        <dbReference type="EMBL" id="TMW59307.1"/>
    </source>
</evidence>
<proteinExistence type="predicted"/>
<dbReference type="Pfam" id="PF00107">
    <property type="entry name" value="ADH_zinc_N"/>
    <property type="match status" value="1"/>
</dbReference>
<gene>
    <name evidence="3" type="ORF">Poli38472_004376</name>
</gene>
<comment type="caution">
    <text evidence="3">The sequence shown here is derived from an EMBL/GenBank/DDBJ whole genome shotgun (WGS) entry which is preliminary data.</text>
</comment>
<protein>
    <recommendedName>
        <fullName evidence="2">Enoyl reductase (ER) domain-containing protein</fullName>
    </recommendedName>
</protein>
<dbReference type="InterPro" id="IPR002364">
    <property type="entry name" value="Quin_OxRdtase/zeta-crystal_CS"/>
</dbReference>